<feature type="region of interest" description="Disordered" evidence="1">
    <location>
        <begin position="26"/>
        <end position="116"/>
    </location>
</feature>
<organism evidence="2 3">
    <name type="scientific">Aegilops tauschii subsp. strangulata</name>
    <name type="common">Goatgrass</name>
    <dbReference type="NCBI Taxonomy" id="200361"/>
    <lineage>
        <taxon>Eukaryota</taxon>
        <taxon>Viridiplantae</taxon>
        <taxon>Streptophyta</taxon>
        <taxon>Embryophyta</taxon>
        <taxon>Tracheophyta</taxon>
        <taxon>Spermatophyta</taxon>
        <taxon>Magnoliopsida</taxon>
        <taxon>Liliopsida</taxon>
        <taxon>Poales</taxon>
        <taxon>Poaceae</taxon>
        <taxon>BOP clade</taxon>
        <taxon>Pooideae</taxon>
        <taxon>Triticodae</taxon>
        <taxon>Triticeae</taxon>
        <taxon>Triticinae</taxon>
        <taxon>Aegilops</taxon>
    </lineage>
</organism>
<reference evidence="3" key="2">
    <citation type="journal article" date="2017" name="Nat. Plants">
        <title>The Aegilops tauschii genome reveals multiple impacts of transposons.</title>
        <authorList>
            <person name="Zhao G."/>
            <person name="Zou C."/>
            <person name="Li K."/>
            <person name="Wang K."/>
            <person name="Li T."/>
            <person name="Gao L."/>
            <person name="Zhang X."/>
            <person name="Wang H."/>
            <person name="Yang Z."/>
            <person name="Liu X."/>
            <person name="Jiang W."/>
            <person name="Mao L."/>
            <person name="Kong X."/>
            <person name="Jiao Y."/>
            <person name="Jia J."/>
        </authorList>
    </citation>
    <scope>NUCLEOTIDE SEQUENCE [LARGE SCALE GENOMIC DNA]</scope>
    <source>
        <strain evidence="3">cv. AL8/78</strain>
    </source>
</reference>
<name>A0A453J6R9_AEGTS</name>
<reference evidence="3" key="1">
    <citation type="journal article" date="2014" name="Science">
        <title>Ancient hybridizations among the ancestral genomes of bread wheat.</title>
        <authorList>
            <consortium name="International Wheat Genome Sequencing Consortium,"/>
            <person name="Marcussen T."/>
            <person name="Sandve S.R."/>
            <person name="Heier L."/>
            <person name="Spannagl M."/>
            <person name="Pfeifer M."/>
            <person name="Jakobsen K.S."/>
            <person name="Wulff B.B."/>
            <person name="Steuernagel B."/>
            <person name="Mayer K.F."/>
            <person name="Olsen O.A."/>
        </authorList>
    </citation>
    <scope>NUCLEOTIDE SEQUENCE [LARGE SCALE GENOMIC DNA]</scope>
    <source>
        <strain evidence="3">cv. AL8/78</strain>
    </source>
</reference>
<dbReference type="Proteomes" id="UP000015105">
    <property type="component" value="Chromosome 4D"/>
</dbReference>
<reference evidence="2" key="3">
    <citation type="journal article" date="2017" name="Nature">
        <title>Genome sequence of the progenitor of the wheat D genome Aegilops tauschii.</title>
        <authorList>
            <person name="Luo M.C."/>
            <person name="Gu Y.Q."/>
            <person name="Puiu D."/>
            <person name="Wang H."/>
            <person name="Twardziok S.O."/>
            <person name="Deal K.R."/>
            <person name="Huo N."/>
            <person name="Zhu T."/>
            <person name="Wang L."/>
            <person name="Wang Y."/>
            <person name="McGuire P.E."/>
            <person name="Liu S."/>
            <person name="Long H."/>
            <person name="Ramasamy R.K."/>
            <person name="Rodriguez J.C."/>
            <person name="Van S.L."/>
            <person name="Yuan L."/>
            <person name="Wang Z."/>
            <person name="Xia Z."/>
            <person name="Xiao L."/>
            <person name="Anderson O.D."/>
            <person name="Ouyang S."/>
            <person name="Liang Y."/>
            <person name="Zimin A.V."/>
            <person name="Pertea G."/>
            <person name="Qi P."/>
            <person name="Bennetzen J.L."/>
            <person name="Dai X."/>
            <person name="Dawson M.W."/>
            <person name="Muller H.G."/>
            <person name="Kugler K."/>
            <person name="Rivarola-Duarte L."/>
            <person name="Spannagl M."/>
            <person name="Mayer K.F.X."/>
            <person name="Lu F.H."/>
            <person name="Bevan M.W."/>
            <person name="Leroy P."/>
            <person name="Li P."/>
            <person name="You F.M."/>
            <person name="Sun Q."/>
            <person name="Liu Z."/>
            <person name="Lyons E."/>
            <person name="Wicker T."/>
            <person name="Salzberg S.L."/>
            <person name="Devos K.M."/>
            <person name="Dvorak J."/>
        </authorList>
    </citation>
    <scope>NUCLEOTIDE SEQUENCE [LARGE SCALE GENOMIC DNA]</scope>
    <source>
        <strain evidence="2">cv. AL8/78</strain>
    </source>
</reference>
<reference evidence="2" key="4">
    <citation type="submission" date="2019-03" db="UniProtKB">
        <authorList>
            <consortium name="EnsemblPlants"/>
        </authorList>
    </citation>
    <scope>IDENTIFICATION</scope>
</reference>
<sequence>SSHIKLLLTKNHLVSLMKRLWSYLPSSLSSSRSDPPQQIPDPTGDGDHPPDAQAGHTPPVQQPSPPLPVSDLEHLPSSNHIECLDGALEPDLAGNMKLGSSTSFPRHKIYDPDGGN</sequence>
<dbReference type="AlphaFoldDB" id="A0A453J6R9"/>
<accession>A0A453J6R9</accession>
<evidence type="ECO:0000256" key="1">
    <source>
        <dbReference type="SAM" id="MobiDB-lite"/>
    </source>
</evidence>
<keyword evidence="3" id="KW-1185">Reference proteome</keyword>
<reference evidence="2" key="5">
    <citation type="journal article" date="2021" name="G3 (Bethesda)">
        <title>Aegilops tauschii genome assembly Aet v5.0 features greater sequence contiguity and improved annotation.</title>
        <authorList>
            <person name="Wang L."/>
            <person name="Zhu T."/>
            <person name="Rodriguez J.C."/>
            <person name="Deal K.R."/>
            <person name="Dubcovsky J."/>
            <person name="McGuire P.E."/>
            <person name="Lux T."/>
            <person name="Spannagl M."/>
            <person name="Mayer K.F.X."/>
            <person name="Baldrich P."/>
            <person name="Meyers B.C."/>
            <person name="Huo N."/>
            <person name="Gu Y.Q."/>
            <person name="Zhou H."/>
            <person name="Devos K.M."/>
            <person name="Bennetzen J.L."/>
            <person name="Unver T."/>
            <person name="Budak H."/>
            <person name="Gulick P.J."/>
            <person name="Galiba G."/>
            <person name="Kalapos B."/>
            <person name="Nelson D.R."/>
            <person name="Li P."/>
            <person name="You F.M."/>
            <person name="Luo M.C."/>
            <person name="Dvorak J."/>
        </authorList>
    </citation>
    <scope>NUCLEOTIDE SEQUENCE [LARGE SCALE GENOMIC DNA]</scope>
    <source>
        <strain evidence="2">cv. AL8/78</strain>
    </source>
</reference>
<evidence type="ECO:0000313" key="2">
    <source>
        <dbReference type="EnsemblPlants" id="AET4Gv20815800.3"/>
    </source>
</evidence>
<dbReference type="EnsemblPlants" id="AET4Gv20815800.3">
    <property type="protein sequence ID" value="AET4Gv20815800.3"/>
    <property type="gene ID" value="AET4Gv20815800"/>
</dbReference>
<dbReference type="Gramene" id="AET4Gv20815800.3">
    <property type="protein sequence ID" value="AET4Gv20815800.3"/>
    <property type="gene ID" value="AET4Gv20815800"/>
</dbReference>
<protein>
    <submittedName>
        <fullName evidence="2">Uncharacterized protein</fullName>
    </submittedName>
</protein>
<proteinExistence type="predicted"/>
<feature type="compositionally biased region" description="Low complexity" evidence="1">
    <location>
        <begin position="26"/>
        <end position="43"/>
    </location>
</feature>
<evidence type="ECO:0000313" key="3">
    <source>
        <dbReference type="Proteomes" id="UP000015105"/>
    </source>
</evidence>